<evidence type="ECO:0008006" key="3">
    <source>
        <dbReference type="Google" id="ProtNLM"/>
    </source>
</evidence>
<evidence type="ECO:0000313" key="1">
    <source>
        <dbReference type="EMBL" id="AFD07704.1"/>
    </source>
</evidence>
<dbReference type="RefSeq" id="WP_014680931.1">
    <property type="nucleotide sequence ID" value="NC_017770.1"/>
</dbReference>
<dbReference type="EMBL" id="CP003349">
    <property type="protein sequence ID" value="AFD07704.1"/>
    <property type="molecule type" value="Genomic_DNA"/>
</dbReference>
<dbReference type="STRING" id="929556.Solca_2670"/>
<gene>
    <name evidence="1" type="ordered locus">Solca_2670</name>
</gene>
<dbReference type="eggNOG" id="COG1917">
    <property type="taxonomic scope" value="Bacteria"/>
</dbReference>
<name>H8KRR6_SOLCM</name>
<reference evidence="1" key="1">
    <citation type="submission" date="2012-02" db="EMBL/GenBank/DDBJ databases">
        <title>The complete genome of Solitalea canadensis DSM 3403.</title>
        <authorList>
            <consortium name="US DOE Joint Genome Institute (JGI-PGF)"/>
            <person name="Lucas S."/>
            <person name="Copeland A."/>
            <person name="Lapidus A."/>
            <person name="Glavina del Rio T."/>
            <person name="Dalin E."/>
            <person name="Tice H."/>
            <person name="Bruce D."/>
            <person name="Goodwin L."/>
            <person name="Pitluck S."/>
            <person name="Peters L."/>
            <person name="Ovchinnikova G."/>
            <person name="Lu M."/>
            <person name="Kyrpides N."/>
            <person name="Mavromatis K."/>
            <person name="Ivanova N."/>
            <person name="Brettin T."/>
            <person name="Detter J.C."/>
            <person name="Han C."/>
            <person name="Larimer F."/>
            <person name="Land M."/>
            <person name="Hauser L."/>
            <person name="Markowitz V."/>
            <person name="Cheng J.-F."/>
            <person name="Hugenholtz P."/>
            <person name="Woyke T."/>
            <person name="Wu D."/>
            <person name="Spring S."/>
            <person name="Schroeder M."/>
            <person name="Kopitz M."/>
            <person name="Brambilla E."/>
            <person name="Klenk H.-P."/>
            <person name="Eisen J.A."/>
        </authorList>
    </citation>
    <scope>NUCLEOTIDE SEQUENCE</scope>
    <source>
        <strain evidence="1">DSM 3403</strain>
    </source>
</reference>
<protein>
    <recommendedName>
        <fullName evidence="3">Sulfotransferase family protein</fullName>
    </recommendedName>
</protein>
<sequence length="321" mass="37416">MSVISKCPIADWIPYKLRFEQQEWMFEWLYLENKRFIEPFFDETVGKCKSLANNSKYIRTVSDYESLIWQGETVDAIHPTAIIFHVSRCGSTLLSQLLGLNENWISLAEVPLFDEILRSPFKQSHITAPEVKKALKANIALVGKRRFNEECLFVKTDSWHIFFYEMYRSLYPDVPFILLYRKPDEVIRSHQKLRGMQAVPGIIEPELFGFKRDDVITADLDAYLVKVLIKYQQKYLEIAAADPRVQLVNYDEGPVTLVQKIAKATQLTLEDDFLQKVTERSGFHSKFPDKPFAEKQETELSISGLPDAMELYHKLEQLRNH</sequence>
<dbReference type="SUPFAM" id="SSF52540">
    <property type="entry name" value="P-loop containing nucleoside triphosphate hydrolases"/>
    <property type="match status" value="1"/>
</dbReference>
<dbReference type="Proteomes" id="UP000007590">
    <property type="component" value="Chromosome"/>
</dbReference>
<keyword evidence="2" id="KW-1185">Reference proteome</keyword>
<accession>H8KRR6</accession>
<proteinExistence type="predicted"/>
<dbReference type="HOGENOM" id="CLU_055103_0_0_10"/>
<organism evidence="1 2">
    <name type="scientific">Solitalea canadensis (strain ATCC 29591 / DSM 3403 / JCM 21819 / LMG 8368 / NBRC 15130 / NCIMB 12057 / USAM 9D)</name>
    <name type="common">Flexibacter canadensis</name>
    <dbReference type="NCBI Taxonomy" id="929556"/>
    <lineage>
        <taxon>Bacteria</taxon>
        <taxon>Pseudomonadati</taxon>
        <taxon>Bacteroidota</taxon>
        <taxon>Sphingobacteriia</taxon>
        <taxon>Sphingobacteriales</taxon>
        <taxon>Sphingobacteriaceae</taxon>
        <taxon>Solitalea</taxon>
    </lineage>
</organism>
<dbReference type="KEGG" id="scn:Solca_2670"/>
<dbReference type="InterPro" id="IPR027417">
    <property type="entry name" value="P-loop_NTPase"/>
</dbReference>
<dbReference type="OrthoDB" id="5380394at2"/>
<evidence type="ECO:0000313" key="2">
    <source>
        <dbReference type="Proteomes" id="UP000007590"/>
    </source>
</evidence>
<dbReference type="AlphaFoldDB" id="H8KRR6"/>
<dbReference type="Gene3D" id="3.40.50.300">
    <property type="entry name" value="P-loop containing nucleotide triphosphate hydrolases"/>
    <property type="match status" value="1"/>
</dbReference>